<feature type="region of interest" description="Disordered" evidence="1">
    <location>
        <begin position="108"/>
        <end position="134"/>
    </location>
</feature>
<feature type="compositionally biased region" description="Polar residues" evidence="1">
    <location>
        <begin position="360"/>
        <end position="398"/>
    </location>
</feature>
<evidence type="ECO:0000256" key="1">
    <source>
        <dbReference type="SAM" id="MobiDB-lite"/>
    </source>
</evidence>
<feature type="compositionally biased region" description="Basic and acidic residues" evidence="1">
    <location>
        <begin position="418"/>
        <end position="428"/>
    </location>
</feature>
<organism evidence="2 3">
    <name type="scientific">Golovinomyces cichoracearum</name>
    <dbReference type="NCBI Taxonomy" id="62708"/>
    <lineage>
        <taxon>Eukaryota</taxon>
        <taxon>Fungi</taxon>
        <taxon>Dikarya</taxon>
        <taxon>Ascomycota</taxon>
        <taxon>Pezizomycotina</taxon>
        <taxon>Leotiomycetes</taxon>
        <taxon>Erysiphales</taxon>
        <taxon>Erysiphaceae</taxon>
        <taxon>Golovinomyces</taxon>
    </lineage>
</organism>
<evidence type="ECO:0000313" key="2">
    <source>
        <dbReference type="EMBL" id="RKF72603.1"/>
    </source>
</evidence>
<feature type="compositionally biased region" description="Polar residues" evidence="1">
    <location>
        <begin position="442"/>
        <end position="451"/>
    </location>
</feature>
<dbReference type="EMBL" id="MCBS01024762">
    <property type="protein sequence ID" value="RKF72603.1"/>
    <property type="molecule type" value="Genomic_DNA"/>
</dbReference>
<proteinExistence type="predicted"/>
<name>A0A420IDI8_9PEZI</name>
<reference evidence="2 3" key="1">
    <citation type="journal article" date="2018" name="BMC Genomics">
        <title>Comparative genome analyses reveal sequence features reflecting distinct modes of host-adaptation between dicot and monocot powdery mildew.</title>
        <authorList>
            <person name="Wu Y."/>
            <person name="Ma X."/>
            <person name="Pan Z."/>
            <person name="Kale S.D."/>
            <person name="Song Y."/>
            <person name="King H."/>
            <person name="Zhang Q."/>
            <person name="Presley C."/>
            <person name="Deng X."/>
            <person name="Wei C.I."/>
            <person name="Xiao S."/>
        </authorList>
    </citation>
    <scope>NUCLEOTIDE SEQUENCE [LARGE SCALE GENOMIC DNA]</scope>
    <source>
        <strain evidence="2">UMSG1</strain>
    </source>
</reference>
<gene>
    <name evidence="2" type="ORF">GcM1_247081</name>
</gene>
<evidence type="ECO:0000313" key="3">
    <source>
        <dbReference type="Proteomes" id="UP000285326"/>
    </source>
</evidence>
<sequence length="595" mass="66203">MGKSHIFSFQLSGRKATTVHNGSTISLNTPMSKVQRILGTEVIDHNMQTLDRATSYNGYGSSIPTSLCAQTTTLSRSSMEEIYKDTLPIVKAKASSILGIFKDQTEGNKPISPRARSTEARTCSQPWKSKREEFPHENKIAASKQSLHLRSSDTESKINYINSPQYSRLAHIATYIDQDMSTTPELPGDNPMEQSVAENSLASQNSRKFNFGRPTSSSSCPVATEYQKWIPGKSRDTCPQEFVPSQGFNYPSARPQFRSKNRSLPNAQSPLENTWSMGQNHVTRDRAVDQSRINSSPGIELPAEESDIPIFLRSSRLSMLANKYELEDSSCPEISYLKIPEFADIQLSGPWNENLEDQQAVRTSYSQNSLEPGYQNSNKNNFSSVQCTPSTQERISLSHSPAELYSSLQFDFSTTSPESKRATEEPQHHLNALENDKITIDPPSTSCLNSPVSVGSQTETCLSTDSTTSTDTSIDDEREFDQKIPLFPDSYLTDWNNSPISSLCIDCNSASSATILKNEPAYQKISDKSIHNGVSSDMYSPTVLMEVARVGLVIQKTPVREMIRGRRKENLSFEDIKELPSINVTKDFSLGITSR</sequence>
<dbReference type="Proteomes" id="UP000285326">
    <property type="component" value="Unassembled WGS sequence"/>
</dbReference>
<accession>A0A420IDI8</accession>
<feature type="region of interest" description="Disordered" evidence="1">
    <location>
        <begin position="415"/>
        <end position="451"/>
    </location>
</feature>
<protein>
    <submittedName>
        <fullName evidence="2">Uncharacterized protein</fullName>
    </submittedName>
</protein>
<feature type="region of interest" description="Disordered" evidence="1">
    <location>
        <begin position="359"/>
        <end position="398"/>
    </location>
</feature>
<dbReference type="AlphaFoldDB" id="A0A420IDI8"/>
<comment type="caution">
    <text evidence="2">The sequence shown here is derived from an EMBL/GenBank/DDBJ whole genome shotgun (WGS) entry which is preliminary data.</text>
</comment>